<dbReference type="InterPro" id="IPR032466">
    <property type="entry name" value="Metal_Hydrolase"/>
</dbReference>
<dbReference type="Proteomes" id="UP000315700">
    <property type="component" value="Chromosome"/>
</dbReference>
<sequence length="263" mass="29168">MIVDLNTFLGHYPFRRLRFTTAGDMVAHLDAHGIEAALVSPTHAFFYRDAHRGNEELLEAVGPFPGRLFAVGMVNPAYAGWERDLRWLAEQGRVKAIALAPEHHAYRLADDRGQAALQQIAELKLPVVLTQRLEDRRQRHHWDIADDLKVDDVVTAANVPTLRLVLLNWLGLPADKLLAAGLRGRCLIDFARMSVVMSKDVPKLIEALGPESIGFGSHMPFDYTAAALVKQSNVLEVLPDVAEQIAWKNADRFLGLGLSDGGR</sequence>
<dbReference type="OrthoDB" id="265149at2"/>
<name>A0A517SLI7_9PLAN</name>
<proteinExistence type="predicted"/>
<dbReference type="SUPFAM" id="SSF51556">
    <property type="entry name" value="Metallo-dependent hydrolases"/>
    <property type="match status" value="1"/>
</dbReference>
<reference evidence="1 2" key="1">
    <citation type="submission" date="2019-02" db="EMBL/GenBank/DDBJ databases">
        <title>Deep-cultivation of Planctomycetes and their phenomic and genomic characterization uncovers novel biology.</title>
        <authorList>
            <person name="Wiegand S."/>
            <person name="Jogler M."/>
            <person name="Boedeker C."/>
            <person name="Pinto D."/>
            <person name="Vollmers J."/>
            <person name="Rivas-Marin E."/>
            <person name="Kohn T."/>
            <person name="Peeters S.H."/>
            <person name="Heuer A."/>
            <person name="Rast P."/>
            <person name="Oberbeckmann S."/>
            <person name="Bunk B."/>
            <person name="Jeske O."/>
            <person name="Meyerdierks A."/>
            <person name="Storesund J.E."/>
            <person name="Kallscheuer N."/>
            <person name="Luecker S."/>
            <person name="Lage O.M."/>
            <person name="Pohl T."/>
            <person name="Merkel B.J."/>
            <person name="Hornburger P."/>
            <person name="Mueller R.-W."/>
            <person name="Bruemmer F."/>
            <person name="Labrenz M."/>
            <person name="Spormann A.M."/>
            <person name="Op den Camp H."/>
            <person name="Overmann J."/>
            <person name="Amann R."/>
            <person name="Jetten M.S.M."/>
            <person name="Mascher T."/>
            <person name="Medema M.H."/>
            <person name="Devos D.P."/>
            <person name="Kaster A.-K."/>
            <person name="Ovreas L."/>
            <person name="Rohde M."/>
            <person name="Galperin M.Y."/>
            <person name="Jogler C."/>
        </authorList>
    </citation>
    <scope>NUCLEOTIDE SEQUENCE [LARGE SCALE GENOMIC DNA]</scope>
    <source>
        <strain evidence="1 2">Pan44</strain>
    </source>
</reference>
<dbReference type="InParanoid" id="A0A517SLI7"/>
<keyword evidence="2" id="KW-1185">Reference proteome</keyword>
<dbReference type="EMBL" id="CP036271">
    <property type="protein sequence ID" value="QDT56980.1"/>
    <property type="molecule type" value="Genomic_DNA"/>
</dbReference>
<dbReference type="RefSeq" id="WP_145034383.1">
    <property type="nucleotide sequence ID" value="NZ_CP036271.1"/>
</dbReference>
<dbReference type="KEGG" id="ccos:Pan44_50430"/>
<dbReference type="GO" id="GO:0016787">
    <property type="term" value="F:hydrolase activity"/>
    <property type="evidence" value="ECO:0007669"/>
    <property type="project" value="UniProtKB-KW"/>
</dbReference>
<organism evidence="1 2">
    <name type="scientific">Caulifigura coniformis</name>
    <dbReference type="NCBI Taxonomy" id="2527983"/>
    <lineage>
        <taxon>Bacteria</taxon>
        <taxon>Pseudomonadati</taxon>
        <taxon>Planctomycetota</taxon>
        <taxon>Planctomycetia</taxon>
        <taxon>Planctomycetales</taxon>
        <taxon>Planctomycetaceae</taxon>
        <taxon>Caulifigura</taxon>
    </lineage>
</organism>
<dbReference type="Gene3D" id="3.20.20.140">
    <property type="entry name" value="Metal-dependent hydrolases"/>
    <property type="match status" value="1"/>
</dbReference>
<gene>
    <name evidence="1" type="ORF">Pan44_50430</name>
</gene>
<evidence type="ECO:0000313" key="1">
    <source>
        <dbReference type="EMBL" id="QDT56980.1"/>
    </source>
</evidence>
<evidence type="ECO:0000313" key="2">
    <source>
        <dbReference type="Proteomes" id="UP000315700"/>
    </source>
</evidence>
<accession>A0A517SLI7</accession>
<dbReference type="AlphaFoldDB" id="A0A517SLI7"/>
<protein>
    <submittedName>
        <fullName evidence="1">Amidohydrolase</fullName>
    </submittedName>
</protein>
<keyword evidence="1" id="KW-0378">Hydrolase</keyword>